<dbReference type="InterPro" id="IPR007789">
    <property type="entry name" value="DUF688"/>
</dbReference>
<dbReference type="AlphaFoldDB" id="A0A8T2QI49"/>
<evidence type="ECO:0000313" key="1">
    <source>
        <dbReference type="EMBL" id="KAH7283842.1"/>
    </source>
</evidence>
<protein>
    <submittedName>
        <fullName evidence="1">Uncharacterized protein</fullName>
    </submittedName>
</protein>
<gene>
    <name evidence="1" type="ORF">KP509_34G026300</name>
</gene>
<keyword evidence="2" id="KW-1185">Reference proteome</keyword>
<comment type="caution">
    <text evidence="1">The sequence shown here is derived from an EMBL/GenBank/DDBJ whole genome shotgun (WGS) entry which is preliminary data.</text>
</comment>
<evidence type="ECO:0000313" key="2">
    <source>
        <dbReference type="Proteomes" id="UP000825935"/>
    </source>
</evidence>
<organism evidence="1 2">
    <name type="scientific">Ceratopteris richardii</name>
    <name type="common">Triangle waterfern</name>
    <dbReference type="NCBI Taxonomy" id="49495"/>
    <lineage>
        <taxon>Eukaryota</taxon>
        <taxon>Viridiplantae</taxon>
        <taxon>Streptophyta</taxon>
        <taxon>Embryophyta</taxon>
        <taxon>Tracheophyta</taxon>
        <taxon>Polypodiopsida</taxon>
        <taxon>Polypodiidae</taxon>
        <taxon>Polypodiales</taxon>
        <taxon>Pteridineae</taxon>
        <taxon>Pteridaceae</taxon>
        <taxon>Parkerioideae</taxon>
        <taxon>Ceratopteris</taxon>
    </lineage>
</organism>
<proteinExistence type="predicted"/>
<sequence>MTDRAESFASDSGRATQKQFPVLISESVRSAFRADASNTQGIVSVLLSGADLAKLDISRLQLFSVDGLALHPAPCTVDSQEQTDVGVPDEEFTFQTPLVLSSMSEFPAGLSAFPILKSRGVVEAQNANAEHHMLKIGAVSPSPRARKKAISMDEISLSEQLKKLDDTTVEKTSWKTYSTEAGIRGRRQLPELELPPSFDHYAGQWTPSPHLGLEMKAEKLKNKHVERVLNRKLGEVTSENIRIDLQSSPAGKFLLQVMPWELTPSVTPTTPAAVPFIWEDAPGHPKRQLLPSPRLSLPLPPRLVASQIPFSIPEAYDSRSSFNSTDTFCADQKSSVVSVSKSGHGGRRRRKTNSWHFLPNFYPGNNPQCSSQVIDTYEDTEKTANHLPLSRTEDPSFRMDKLDADSILSKSVRFSSSDLPPSISSASLETELSRNSSFCSRYELPSLHLPLFTPLTSLYKNLAPLGSECSKLRRKPSYLIKFLYRTRSQKRELSRALLLFNCFRRQCKVTSNRSSSNMDDRKAV</sequence>
<reference evidence="1" key="1">
    <citation type="submission" date="2021-08" db="EMBL/GenBank/DDBJ databases">
        <title>WGS assembly of Ceratopteris richardii.</title>
        <authorList>
            <person name="Marchant D.B."/>
            <person name="Chen G."/>
            <person name="Jenkins J."/>
            <person name="Shu S."/>
            <person name="Leebens-Mack J."/>
            <person name="Grimwood J."/>
            <person name="Schmutz J."/>
            <person name="Soltis P."/>
            <person name="Soltis D."/>
            <person name="Chen Z.-H."/>
        </authorList>
    </citation>
    <scope>NUCLEOTIDE SEQUENCE</scope>
    <source>
        <strain evidence="1">Whitten #5841</strain>
        <tissue evidence="1">Leaf</tissue>
    </source>
</reference>
<dbReference type="EMBL" id="CM035439">
    <property type="protein sequence ID" value="KAH7283842.1"/>
    <property type="molecule type" value="Genomic_DNA"/>
</dbReference>
<dbReference type="Pfam" id="PF05097">
    <property type="entry name" value="DUF688"/>
    <property type="match status" value="1"/>
</dbReference>
<dbReference type="OrthoDB" id="1933257at2759"/>
<name>A0A8T2QI49_CERRI</name>
<accession>A0A8T2QI49</accession>
<dbReference type="Proteomes" id="UP000825935">
    <property type="component" value="Chromosome 34"/>
</dbReference>